<keyword evidence="3" id="KW-1185">Reference proteome</keyword>
<dbReference type="Proteomes" id="UP000826271">
    <property type="component" value="Unassembled WGS sequence"/>
</dbReference>
<name>A0AAV6WNW2_9LAMI</name>
<accession>A0AAV6WNW2</accession>
<protein>
    <submittedName>
        <fullName evidence="2">Uncharacterized protein</fullName>
    </submittedName>
</protein>
<gene>
    <name evidence="2" type="ORF">BUALT_Bualt12G0039400</name>
</gene>
<evidence type="ECO:0000313" key="3">
    <source>
        <dbReference type="Proteomes" id="UP000826271"/>
    </source>
</evidence>
<feature type="compositionally biased region" description="Low complexity" evidence="1">
    <location>
        <begin position="9"/>
        <end position="37"/>
    </location>
</feature>
<proteinExistence type="predicted"/>
<evidence type="ECO:0000313" key="2">
    <source>
        <dbReference type="EMBL" id="KAG8372178.1"/>
    </source>
</evidence>
<dbReference type="InterPro" id="IPR012337">
    <property type="entry name" value="RNaseH-like_sf"/>
</dbReference>
<dbReference type="GO" id="GO:0003676">
    <property type="term" value="F:nucleic acid binding"/>
    <property type="evidence" value="ECO:0007669"/>
    <property type="project" value="InterPro"/>
</dbReference>
<comment type="caution">
    <text evidence="2">The sequence shown here is derived from an EMBL/GenBank/DDBJ whole genome shotgun (WGS) entry which is preliminary data.</text>
</comment>
<dbReference type="Gene3D" id="3.30.420.10">
    <property type="entry name" value="Ribonuclease H-like superfamily/Ribonuclease H"/>
    <property type="match status" value="1"/>
</dbReference>
<sequence length="142" mass="15027">MSQPGSPKSSGSTVAASTASSSASTSSGAHAPPTTATQWLPSSSALAVTALSTNAFSPPTYIPHSLIDFLSDQNYTFVGVNIASNLNNLYEDYETGDAANTVDLRYLAAAKYECEGLKNAGMKRLAMIVNSYIFHDTEWFDS</sequence>
<feature type="region of interest" description="Disordered" evidence="1">
    <location>
        <begin position="1"/>
        <end position="37"/>
    </location>
</feature>
<dbReference type="EMBL" id="WHWC01000012">
    <property type="protein sequence ID" value="KAG8372178.1"/>
    <property type="molecule type" value="Genomic_DNA"/>
</dbReference>
<dbReference type="InterPro" id="IPR036397">
    <property type="entry name" value="RNaseH_sf"/>
</dbReference>
<organism evidence="2 3">
    <name type="scientific">Buddleja alternifolia</name>
    <dbReference type="NCBI Taxonomy" id="168488"/>
    <lineage>
        <taxon>Eukaryota</taxon>
        <taxon>Viridiplantae</taxon>
        <taxon>Streptophyta</taxon>
        <taxon>Embryophyta</taxon>
        <taxon>Tracheophyta</taxon>
        <taxon>Spermatophyta</taxon>
        <taxon>Magnoliopsida</taxon>
        <taxon>eudicotyledons</taxon>
        <taxon>Gunneridae</taxon>
        <taxon>Pentapetalae</taxon>
        <taxon>asterids</taxon>
        <taxon>lamiids</taxon>
        <taxon>Lamiales</taxon>
        <taxon>Scrophulariaceae</taxon>
        <taxon>Buddlejeae</taxon>
        <taxon>Buddleja</taxon>
    </lineage>
</organism>
<dbReference type="AlphaFoldDB" id="A0AAV6WNW2"/>
<dbReference type="SUPFAM" id="SSF53098">
    <property type="entry name" value="Ribonuclease H-like"/>
    <property type="match status" value="1"/>
</dbReference>
<reference evidence="2" key="1">
    <citation type="submission" date="2019-10" db="EMBL/GenBank/DDBJ databases">
        <authorList>
            <person name="Zhang R."/>
            <person name="Pan Y."/>
            <person name="Wang J."/>
            <person name="Ma R."/>
            <person name="Yu S."/>
        </authorList>
    </citation>
    <scope>NUCLEOTIDE SEQUENCE</scope>
    <source>
        <strain evidence="2">LA-IB0</strain>
        <tissue evidence="2">Leaf</tissue>
    </source>
</reference>
<evidence type="ECO:0000256" key="1">
    <source>
        <dbReference type="SAM" id="MobiDB-lite"/>
    </source>
</evidence>